<evidence type="ECO:0000313" key="3">
    <source>
        <dbReference type="EMBL" id="MBK1629364.1"/>
    </source>
</evidence>
<gene>
    <name evidence="3" type="ORF">CKO31_01165</name>
</gene>
<dbReference type="EMBL" id="NRRV01000002">
    <property type="protein sequence ID" value="MBK1629364.1"/>
    <property type="molecule type" value="Genomic_DNA"/>
</dbReference>
<name>A0ABS1CCZ6_9GAMM</name>
<keyword evidence="4" id="KW-1185">Reference proteome</keyword>
<keyword evidence="1" id="KW-0472">Membrane</keyword>
<dbReference type="InterPro" id="IPR008457">
    <property type="entry name" value="Cu-R_CopD_dom"/>
</dbReference>
<dbReference type="Pfam" id="PF05425">
    <property type="entry name" value="CopD"/>
    <property type="match status" value="1"/>
</dbReference>
<reference evidence="3 4" key="1">
    <citation type="journal article" date="2020" name="Microorganisms">
        <title>Osmotic Adaptation and Compatible Solute Biosynthesis of Phototrophic Bacteria as Revealed from Genome Analyses.</title>
        <authorList>
            <person name="Imhoff J.F."/>
            <person name="Rahn T."/>
            <person name="Kunzel S."/>
            <person name="Keller A."/>
            <person name="Neulinger S.C."/>
        </authorList>
    </citation>
    <scope>NUCLEOTIDE SEQUENCE [LARGE SCALE GENOMIC DNA]</scope>
    <source>
        <strain evidence="3 4">DSM 6210</strain>
    </source>
</reference>
<evidence type="ECO:0000313" key="4">
    <source>
        <dbReference type="Proteomes" id="UP000748752"/>
    </source>
</evidence>
<evidence type="ECO:0000259" key="2">
    <source>
        <dbReference type="Pfam" id="PF05425"/>
    </source>
</evidence>
<accession>A0ABS1CCZ6</accession>
<sequence>MSDQRSTMTTQLAIAIALHQLATVVWVGGMFFAHFALRQSAQTRLAPPQRLPLLLAVFNRFFVWVWIAVIVLWASGLWIFFGVYDGNMRWYVHVMMGLALVMTALFAYLYFVPYRALAQRVPAEDWTGAAQHVGTIRRIILINLGLGLVTAMLGSAGRYLQ</sequence>
<organism evidence="3 4">
    <name type="scientific">Thiohalocapsa halophila</name>
    <dbReference type="NCBI Taxonomy" id="69359"/>
    <lineage>
        <taxon>Bacteria</taxon>
        <taxon>Pseudomonadati</taxon>
        <taxon>Pseudomonadota</taxon>
        <taxon>Gammaproteobacteria</taxon>
        <taxon>Chromatiales</taxon>
        <taxon>Chromatiaceae</taxon>
        <taxon>Thiohalocapsa</taxon>
    </lineage>
</organism>
<feature type="transmembrane region" description="Helical" evidence="1">
    <location>
        <begin position="58"/>
        <end position="84"/>
    </location>
</feature>
<comment type="caution">
    <text evidence="3">The sequence shown here is derived from an EMBL/GenBank/DDBJ whole genome shotgun (WGS) entry which is preliminary data.</text>
</comment>
<feature type="transmembrane region" description="Helical" evidence="1">
    <location>
        <begin position="90"/>
        <end position="111"/>
    </location>
</feature>
<evidence type="ECO:0000256" key="1">
    <source>
        <dbReference type="SAM" id="Phobius"/>
    </source>
</evidence>
<feature type="domain" description="Copper resistance protein D" evidence="2">
    <location>
        <begin position="56"/>
        <end position="153"/>
    </location>
</feature>
<proteinExistence type="predicted"/>
<protein>
    <recommendedName>
        <fullName evidence="2">Copper resistance protein D domain-containing protein</fullName>
    </recommendedName>
</protein>
<dbReference type="Proteomes" id="UP000748752">
    <property type="component" value="Unassembled WGS sequence"/>
</dbReference>
<keyword evidence="1" id="KW-0812">Transmembrane</keyword>
<keyword evidence="1" id="KW-1133">Transmembrane helix</keyword>
<feature type="transmembrane region" description="Helical" evidence="1">
    <location>
        <begin position="12"/>
        <end position="37"/>
    </location>
</feature>
<feature type="transmembrane region" description="Helical" evidence="1">
    <location>
        <begin position="140"/>
        <end position="160"/>
    </location>
</feature>